<proteinExistence type="predicted"/>
<accession>A0A3G5AA29</accession>
<protein>
    <submittedName>
        <fullName evidence="1">Uncharacterized protein</fullName>
    </submittedName>
</protein>
<organism evidence="1">
    <name type="scientific">Hyperionvirus sp</name>
    <dbReference type="NCBI Taxonomy" id="2487770"/>
    <lineage>
        <taxon>Viruses</taxon>
        <taxon>Varidnaviria</taxon>
        <taxon>Bamfordvirae</taxon>
        <taxon>Nucleocytoviricota</taxon>
        <taxon>Megaviricetes</taxon>
        <taxon>Imitervirales</taxon>
        <taxon>Mimiviridae</taxon>
        <taxon>Klosneuvirinae</taxon>
    </lineage>
</organism>
<evidence type="ECO:0000313" key="1">
    <source>
        <dbReference type="EMBL" id="AYV84108.1"/>
    </source>
</evidence>
<reference evidence="1" key="1">
    <citation type="submission" date="2018-10" db="EMBL/GenBank/DDBJ databases">
        <title>Hidden diversity of soil giant viruses.</title>
        <authorList>
            <person name="Schulz F."/>
            <person name="Alteio L."/>
            <person name="Goudeau D."/>
            <person name="Ryan E.M."/>
            <person name="Malmstrom R.R."/>
            <person name="Blanchard J."/>
            <person name="Woyke T."/>
        </authorList>
    </citation>
    <scope>NUCLEOTIDE SEQUENCE</scope>
    <source>
        <strain evidence="1">HYV1</strain>
    </source>
</reference>
<name>A0A3G5AA29_9VIRU</name>
<dbReference type="EMBL" id="MK072399">
    <property type="protein sequence ID" value="AYV84108.1"/>
    <property type="molecule type" value="Genomic_DNA"/>
</dbReference>
<gene>
    <name evidence="1" type="ORF">Hyperionvirus17_28</name>
</gene>
<sequence>MDAKYIFNCIVERDYWGAIDNIYGDIESIVQRVEGRTDYSHVMRKGSVYNLLTFLESVSMHDAIFWEVVREIVVYIGRKIAKLNIENFNIIQVDGEGKIKLMLLYMIFYHYDARSIGKLYTGADFEFNERKIALCQVGFYPHRKNKFIWVFDPNSLNTKQTDYLVKFYFTSSYLNKIVHGSDSLDIPYLFQEMFMNNEAYIYAFVSRVIDTRFLCEYYKNTVGGDRKCSLYDAMLYFDTVSKGKYDELQHINKTMGPIQDVNWNVYNMSSFNLKYAIYDVFYLRDFYFDILGKGEKEGEGYGTYEYVLLFTRFIFLEKWGVSDLLAGIKGKVDGVNNYIVMKGDDVSSIKLNITMVSVYGGVVKEMGVGALLDINYFRSSLTLLFKMIMYSILTEYYTIYKNKEDMYVEKIKLDEVFDTFKLIHLEGLRRFCKRFYRKAKAKIAIYMAGV</sequence>